<feature type="transmembrane region" description="Helical" evidence="12">
    <location>
        <begin position="95"/>
        <end position="117"/>
    </location>
</feature>
<dbReference type="AlphaFoldDB" id="A0A1L8HZD7"/>
<evidence type="ECO:0000256" key="2">
    <source>
        <dbReference type="ARBA" id="ARBA00010663"/>
    </source>
</evidence>
<dbReference type="PROSITE" id="PS50262">
    <property type="entry name" value="G_PROTEIN_RECEP_F1_2"/>
    <property type="match status" value="1"/>
</dbReference>
<evidence type="ECO:0000256" key="12">
    <source>
        <dbReference type="RuleBase" id="RU363047"/>
    </source>
</evidence>
<dbReference type="Proteomes" id="UP000186698">
    <property type="component" value="Chromosome 1L"/>
</dbReference>
<keyword evidence="14" id="KW-1185">Reference proteome</keyword>
<evidence type="ECO:0000256" key="8">
    <source>
        <dbReference type="ARBA" id="ARBA00023136"/>
    </source>
</evidence>
<evidence type="ECO:0000256" key="6">
    <source>
        <dbReference type="ARBA" id="ARBA00022989"/>
    </source>
</evidence>
<dbReference type="GO" id="GO:0005886">
    <property type="term" value="C:plasma membrane"/>
    <property type="evidence" value="ECO:0007669"/>
    <property type="project" value="UniProtKB-SubCell"/>
</dbReference>
<feature type="transmembrane region" description="Helical" evidence="12">
    <location>
        <begin position="53"/>
        <end position="75"/>
    </location>
</feature>
<dbReference type="PaxDb" id="8355-A0A1L8HZD7"/>
<dbReference type="PANTHER" id="PTHR48002">
    <property type="entry name" value="OLFACTORY RECEPTOR"/>
    <property type="match status" value="1"/>
</dbReference>
<feature type="domain" description="G-protein coupled receptors family 1 profile" evidence="13">
    <location>
        <begin position="1"/>
        <end position="244"/>
    </location>
</feature>
<feature type="transmembrane region" description="Helical" evidence="12">
    <location>
        <begin position="193"/>
        <end position="215"/>
    </location>
</feature>
<comment type="subcellular location">
    <subcellularLocation>
        <location evidence="1 12">Cell membrane</location>
        <topology evidence="1 12">Multi-pass membrane protein</topology>
    </subcellularLocation>
</comment>
<dbReference type="Gene3D" id="1.20.1070.10">
    <property type="entry name" value="Rhodopsin 7-helix transmembrane proteins"/>
    <property type="match status" value="1"/>
</dbReference>
<keyword evidence="8 12" id="KW-0472">Membrane</keyword>
<sequence length="272" mass="31065">MASVCMDSRLHSPMYFLLGNLSFLDIFYSTVTIPKMLSDVITNSKAITFNQCMSQLFFLHMFGGTECFLLTLMAYDRYVAICKPLRYHTIMNHTFCLAMVASTWLAGFLHSFTQAFLTYQLPFCGPNTINHFFCDVHPLAVLACSDTSFIDMFIIANSGMISLVCFVILLMSYIGIISTVLKMNSTEERRFKAFSTCASHLMVVTFFFGPCIYIYLRPPINYSVDKLISVLYTVLTPLLNPIIYTFRNQEMKSALKKILRETVLQGPRNKKQ</sequence>
<feature type="transmembrane region" description="Helical" evidence="12">
    <location>
        <begin position="160"/>
        <end position="181"/>
    </location>
</feature>
<dbReference type="InterPro" id="IPR050427">
    <property type="entry name" value="Olfactory_Receptors"/>
</dbReference>
<dbReference type="PRINTS" id="PR00245">
    <property type="entry name" value="OLFACTORYR"/>
</dbReference>
<evidence type="ECO:0000256" key="9">
    <source>
        <dbReference type="ARBA" id="ARBA00023170"/>
    </source>
</evidence>
<name>A0A1L8HZD7_XENLA</name>
<dbReference type="FunFam" id="1.20.1070.10:FF:000007">
    <property type="entry name" value="Olfactory receptor"/>
    <property type="match status" value="1"/>
</dbReference>
<comment type="similarity">
    <text evidence="2 11">Belongs to the G-protein coupled receptor 1 family.</text>
</comment>
<keyword evidence="3 12" id="KW-1003">Cell membrane</keyword>
<dbReference type="FunFam" id="1.10.1220.70:FF:000001">
    <property type="entry name" value="Olfactory receptor"/>
    <property type="match status" value="1"/>
</dbReference>
<evidence type="ECO:0000256" key="11">
    <source>
        <dbReference type="RuleBase" id="RU000688"/>
    </source>
</evidence>
<keyword evidence="6 12" id="KW-1133">Transmembrane helix</keyword>
<keyword evidence="12" id="KW-0716">Sensory transduction</keyword>
<keyword evidence="4 11" id="KW-0812">Transmembrane</keyword>
<keyword evidence="10 11" id="KW-0807">Transducer</keyword>
<dbReference type="OrthoDB" id="10017003at2759"/>
<dbReference type="InterPro" id="IPR000276">
    <property type="entry name" value="GPCR_Rhodpsn"/>
</dbReference>
<protein>
    <recommendedName>
        <fullName evidence="12">Olfactory receptor</fullName>
    </recommendedName>
</protein>
<dbReference type="PROSITE" id="PS00237">
    <property type="entry name" value="G_PROTEIN_RECEP_F1_1"/>
    <property type="match status" value="1"/>
</dbReference>
<keyword evidence="9 11" id="KW-0675">Receptor</keyword>
<dbReference type="STRING" id="8355.A0A1L8HZD7"/>
<feature type="transmembrane region" description="Helical" evidence="12">
    <location>
        <begin position="227"/>
        <end position="246"/>
    </location>
</feature>
<dbReference type="KEGG" id="xla:121394442"/>
<evidence type="ECO:0000256" key="7">
    <source>
        <dbReference type="ARBA" id="ARBA00023040"/>
    </source>
</evidence>
<dbReference type="GO" id="GO:0004984">
    <property type="term" value="F:olfactory receptor activity"/>
    <property type="evidence" value="ECO:0007669"/>
    <property type="project" value="InterPro"/>
</dbReference>
<dbReference type="InterPro" id="IPR000725">
    <property type="entry name" value="Olfact_rcpt"/>
</dbReference>
<evidence type="ECO:0000256" key="4">
    <source>
        <dbReference type="ARBA" id="ARBA00022692"/>
    </source>
</evidence>
<proteinExistence type="inferred from homology"/>
<evidence type="ECO:0000313" key="15">
    <source>
        <dbReference type="RefSeq" id="XP_041421332.1"/>
    </source>
</evidence>
<gene>
    <name evidence="15" type="primary">LOC121394442</name>
</gene>
<evidence type="ECO:0000256" key="1">
    <source>
        <dbReference type="ARBA" id="ARBA00004651"/>
    </source>
</evidence>
<dbReference type="PRINTS" id="PR00237">
    <property type="entry name" value="GPCRRHODOPSN"/>
</dbReference>
<evidence type="ECO:0000259" key="13">
    <source>
        <dbReference type="PROSITE" id="PS50262"/>
    </source>
</evidence>
<accession>A0A1L8HZD7</accession>
<keyword evidence="7 11" id="KW-0297">G-protein coupled receptor</keyword>
<dbReference type="RefSeq" id="XP_041421332.1">
    <property type="nucleotide sequence ID" value="XM_041565398.1"/>
</dbReference>
<evidence type="ECO:0000256" key="10">
    <source>
        <dbReference type="ARBA" id="ARBA00023224"/>
    </source>
</evidence>
<dbReference type="Pfam" id="PF13853">
    <property type="entry name" value="7tm_4"/>
    <property type="match status" value="1"/>
</dbReference>
<organism evidence="14 15">
    <name type="scientific">Xenopus laevis</name>
    <name type="common">African clawed frog</name>
    <dbReference type="NCBI Taxonomy" id="8355"/>
    <lineage>
        <taxon>Eukaryota</taxon>
        <taxon>Metazoa</taxon>
        <taxon>Chordata</taxon>
        <taxon>Craniata</taxon>
        <taxon>Vertebrata</taxon>
        <taxon>Euteleostomi</taxon>
        <taxon>Amphibia</taxon>
        <taxon>Batrachia</taxon>
        <taxon>Anura</taxon>
        <taxon>Pipoidea</taxon>
        <taxon>Pipidae</taxon>
        <taxon>Xenopodinae</taxon>
        <taxon>Xenopus</taxon>
        <taxon>Xenopus</taxon>
    </lineage>
</organism>
<reference evidence="15" key="1">
    <citation type="submission" date="2025-08" db="UniProtKB">
        <authorList>
            <consortium name="RefSeq"/>
        </authorList>
    </citation>
    <scope>IDENTIFICATION</scope>
    <source>
        <strain evidence="15">J_2021</strain>
        <tissue evidence="15">Erythrocytes</tissue>
    </source>
</reference>
<evidence type="ECO:0000256" key="5">
    <source>
        <dbReference type="ARBA" id="ARBA00022725"/>
    </source>
</evidence>
<feature type="transmembrane region" description="Helical" evidence="12">
    <location>
        <begin position="12"/>
        <end position="33"/>
    </location>
</feature>
<evidence type="ECO:0000256" key="3">
    <source>
        <dbReference type="ARBA" id="ARBA00022475"/>
    </source>
</evidence>
<dbReference type="GO" id="GO:0004930">
    <property type="term" value="F:G protein-coupled receptor activity"/>
    <property type="evidence" value="ECO:0007669"/>
    <property type="project" value="UniProtKB-KW"/>
</dbReference>
<keyword evidence="5 12" id="KW-0552">Olfaction</keyword>
<dbReference type="SUPFAM" id="SSF81321">
    <property type="entry name" value="Family A G protein-coupled receptor-like"/>
    <property type="match status" value="1"/>
</dbReference>
<dbReference type="InterPro" id="IPR017452">
    <property type="entry name" value="GPCR_Rhodpsn_7TM"/>
</dbReference>
<evidence type="ECO:0000313" key="14">
    <source>
        <dbReference type="Proteomes" id="UP000186698"/>
    </source>
</evidence>
<dbReference type="OMA" id="YIYLRPP"/>
<dbReference type="GeneID" id="121394442"/>